<feature type="compositionally biased region" description="Low complexity" evidence="1">
    <location>
        <begin position="33"/>
        <end position="49"/>
    </location>
</feature>
<feature type="region of interest" description="Disordered" evidence="1">
    <location>
        <begin position="1"/>
        <end position="49"/>
    </location>
</feature>
<evidence type="ECO:0000313" key="2">
    <source>
        <dbReference type="EnsemblMetazoa" id="ACOM027070-PA.1"/>
    </source>
</evidence>
<organism evidence="2">
    <name type="scientific">Anopheles coluzzii</name>
    <name type="common">African malaria mosquito</name>
    <dbReference type="NCBI Taxonomy" id="1518534"/>
    <lineage>
        <taxon>Eukaryota</taxon>
        <taxon>Metazoa</taxon>
        <taxon>Ecdysozoa</taxon>
        <taxon>Arthropoda</taxon>
        <taxon>Hexapoda</taxon>
        <taxon>Insecta</taxon>
        <taxon>Pterygota</taxon>
        <taxon>Neoptera</taxon>
        <taxon>Endopterygota</taxon>
        <taxon>Diptera</taxon>
        <taxon>Nematocera</taxon>
        <taxon>Culicoidea</taxon>
        <taxon>Culicidae</taxon>
        <taxon>Anophelinae</taxon>
        <taxon>Anopheles</taxon>
    </lineage>
</organism>
<accession>A0A8W7P7T8</accession>
<name>A0A8W7P7T8_ANOCL</name>
<feature type="compositionally biased region" description="Basic and acidic residues" evidence="1">
    <location>
        <begin position="8"/>
        <end position="18"/>
    </location>
</feature>
<dbReference type="Proteomes" id="UP000075882">
    <property type="component" value="Unassembled WGS sequence"/>
</dbReference>
<reference evidence="2" key="1">
    <citation type="submission" date="2022-08" db="UniProtKB">
        <authorList>
            <consortium name="EnsemblMetazoa"/>
        </authorList>
    </citation>
    <scope>IDENTIFICATION</scope>
</reference>
<dbReference type="EnsemblMetazoa" id="ACOM027070-RA">
    <property type="protein sequence ID" value="ACOM027070-PA.1"/>
    <property type="gene ID" value="ACOM027070"/>
</dbReference>
<evidence type="ECO:0000256" key="1">
    <source>
        <dbReference type="SAM" id="MobiDB-lite"/>
    </source>
</evidence>
<dbReference type="AlphaFoldDB" id="A0A8W7P7T8"/>
<proteinExistence type="predicted"/>
<protein>
    <submittedName>
        <fullName evidence="2">Uncharacterized protein</fullName>
    </submittedName>
</protein>
<sequence>MAWSRPETPGDARCRPESPGDAGNRPESPGAVRSRSSAAEESEPTEAAASRLAVLDDTTAAAAGTSSAVYAETKGTSSSAEPFCSIRLWEELHSSPTVGQRVRFLMQLLLFGSFYW</sequence>